<name>X1QQF9_9ZZZZ</name>
<protein>
    <submittedName>
        <fullName evidence="1">Uncharacterized protein</fullName>
    </submittedName>
</protein>
<gene>
    <name evidence="1" type="ORF">S06H3_41502</name>
</gene>
<accession>X1QQF9</accession>
<sequence>AWGYWLGDTKGLPIEEAKHNLPVALGYQTKY</sequence>
<dbReference type="EMBL" id="BARV01025586">
    <property type="protein sequence ID" value="GAI45494.1"/>
    <property type="molecule type" value="Genomic_DNA"/>
</dbReference>
<comment type="caution">
    <text evidence="1">The sequence shown here is derived from an EMBL/GenBank/DDBJ whole genome shotgun (WGS) entry which is preliminary data.</text>
</comment>
<dbReference type="AlphaFoldDB" id="X1QQF9"/>
<organism evidence="1">
    <name type="scientific">marine sediment metagenome</name>
    <dbReference type="NCBI Taxonomy" id="412755"/>
    <lineage>
        <taxon>unclassified sequences</taxon>
        <taxon>metagenomes</taxon>
        <taxon>ecological metagenomes</taxon>
    </lineage>
</organism>
<feature type="non-terminal residue" evidence="1">
    <location>
        <position position="1"/>
    </location>
</feature>
<proteinExistence type="predicted"/>
<reference evidence="1" key="1">
    <citation type="journal article" date="2014" name="Front. Microbiol.">
        <title>High frequency of phylogenetically diverse reductive dehalogenase-homologous genes in deep subseafloor sedimentary metagenomes.</title>
        <authorList>
            <person name="Kawai M."/>
            <person name="Futagami T."/>
            <person name="Toyoda A."/>
            <person name="Takaki Y."/>
            <person name="Nishi S."/>
            <person name="Hori S."/>
            <person name="Arai W."/>
            <person name="Tsubouchi T."/>
            <person name="Morono Y."/>
            <person name="Uchiyama I."/>
            <person name="Ito T."/>
            <person name="Fujiyama A."/>
            <person name="Inagaki F."/>
            <person name="Takami H."/>
        </authorList>
    </citation>
    <scope>NUCLEOTIDE SEQUENCE</scope>
    <source>
        <strain evidence="1">Expedition CK06-06</strain>
    </source>
</reference>
<evidence type="ECO:0000313" key="1">
    <source>
        <dbReference type="EMBL" id="GAI45494.1"/>
    </source>
</evidence>